<protein>
    <submittedName>
        <fullName evidence="1">Uncharacterized protein</fullName>
    </submittedName>
</protein>
<reference evidence="1" key="2">
    <citation type="journal article" date="2017" name="Nat. Commun.">
        <title>Single-virus genomics reveals hidden cosmopolitan and abundant viruses.</title>
        <authorList>
            <person name="Martinez-Hernandez F."/>
            <person name="Fornas O."/>
            <person name="Lluesma Gomez M."/>
            <person name="Bolduc B."/>
            <person name="de la Cruz Pena M.J."/>
            <person name="Martinez J.M."/>
            <person name="Anton J."/>
            <person name="Gasol J.M."/>
            <person name="Rosselli R."/>
            <person name="Rodriguez-Valera F."/>
            <person name="Sullivan M.B."/>
            <person name="Acinas S.G."/>
            <person name="Martinez-Garcia M."/>
        </authorList>
    </citation>
    <scope>NUCLEOTIDE SEQUENCE</scope>
</reference>
<name>A0A218MLA3_9VIRU</name>
<organism evidence="1">
    <name type="scientific">uncultured virus</name>
    <dbReference type="NCBI Taxonomy" id="340016"/>
    <lineage>
        <taxon>Viruses</taxon>
        <taxon>environmental samples</taxon>
    </lineage>
</organism>
<dbReference type="EMBL" id="KY052811">
    <property type="protein sequence ID" value="ASF00041.1"/>
    <property type="molecule type" value="Genomic_DNA"/>
</dbReference>
<evidence type="ECO:0000313" key="1">
    <source>
        <dbReference type="EMBL" id="ASF00041.1"/>
    </source>
</evidence>
<sequence>MFAPEEWTVIRTGLNVVTIQGKDATSLSILQSKVDKEYQKAVKKKEKLTTKN</sequence>
<accession>A0A218MLA3</accession>
<proteinExistence type="predicted"/>
<reference evidence="1" key="1">
    <citation type="submission" date="2016-10" db="EMBL/GenBank/DDBJ databases">
        <authorList>
            <person name="Varghese N."/>
        </authorList>
    </citation>
    <scope>NUCLEOTIDE SEQUENCE</scope>
</reference>